<feature type="non-terminal residue" evidence="2">
    <location>
        <position position="1"/>
    </location>
</feature>
<sequence>PPNAGGGGGRPPSPEGGGGRGGEGAGESDRPEPPSHPDQQQPHQDGPEGAPADDQPADNPSVSPGPSDSPGDAGTSGPPAADRPSSGSGQESSGRHDGEQGLRQEDQLSDAERNKRLENANITEQKLRDGGLTDEEISRLFGEHPRHGDQWNRVHSAFNQQFPKGVRAELEPQAIRFAFDGANDPREFSYRYEYFHALFKEQAYELKKIGPSGHPGVSRSVGAMERMNEIDVPARLESDHEEVRRSWDEEHLEVPPDRPAHEIEHAIRQNPGKVTMGHPTSAAYHARKHFSELPLEEQGGNTIESYHQSAMNTLQDGRMTEPHINSDGSVDFAFRREYVDARGKEKILEARLVLRPDGVVIMKTYGAAMGG</sequence>
<feature type="compositionally biased region" description="Low complexity" evidence="1">
    <location>
        <begin position="60"/>
        <end position="82"/>
    </location>
</feature>
<keyword evidence="3" id="KW-1185">Reference proteome</keyword>
<feature type="region of interest" description="Disordered" evidence="1">
    <location>
        <begin position="1"/>
        <end position="130"/>
    </location>
</feature>
<dbReference type="Proteomes" id="UP001596956">
    <property type="component" value="Unassembled WGS sequence"/>
</dbReference>
<evidence type="ECO:0000313" key="3">
    <source>
        <dbReference type="Proteomes" id="UP001596956"/>
    </source>
</evidence>
<gene>
    <name evidence="2" type="ORF">ACFQZU_15145</name>
</gene>
<dbReference type="EMBL" id="JBHTHR010000543">
    <property type="protein sequence ID" value="MFD0802644.1"/>
    <property type="molecule type" value="Genomic_DNA"/>
</dbReference>
<evidence type="ECO:0000256" key="1">
    <source>
        <dbReference type="SAM" id="MobiDB-lite"/>
    </source>
</evidence>
<reference evidence="3" key="1">
    <citation type="journal article" date="2019" name="Int. J. Syst. Evol. Microbiol.">
        <title>The Global Catalogue of Microorganisms (GCM) 10K type strain sequencing project: providing services to taxonomists for standard genome sequencing and annotation.</title>
        <authorList>
            <consortium name="The Broad Institute Genomics Platform"/>
            <consortium name="The Broad Institute Genome Sequencing Center for Infectious Disease"/>
            <person name="Wu L."/>
            <person name="Ma J."/>
        </authorList>
    </citation>
    <scope>NUCLEOTIDE SEQUENCE [LARGE SCALE GENOMIC DNA]</scope>
    <source>
        <strain evidence="3">CCUG 63369</strain>
    </source>
</reference>
<comment type="caution">
    <text evidence="2">The sequence shown here is derived from an EMBL/GenBank/DDBJ whole genome shotgun (WGS) entry which is preliminary data.</text>
</comment>
<evidence type="ECO:0000313" key="2">
    <source>
        <dbReference type="EMBL" id="MFD0802644.1"/>
    </source>
</evidence>
<proteinExistence type="predicted"/>
<evidence type="ECO:0008006" key="4">
    <source>
        <dbReference type="Google" id="ProtNLM"/>
    </source>
</evidence>
<feature type="compositionally biased region" description="Low complexity" evidence="1">
    <location>
        <begin position="37"/>
        <end position="49"/>
    </location>
</feature>
<feature type="compositionally biased region" description="Basic and acidic residues" evidence="1">
    <location>
        <begin position="93"/>
        <end position="118"/>
    </location>
</feature>
<feature type="compositionally biased region" description="Gly residues" evidence="1">
    <location>
        <begin position="1"/>
        <end position="25"/>
    </location>
</feature>
<name>A0ABW3BHW5_9ACTN</name>
<organism evidence="2 3">
    <name type="scientific">Streptomonospora algeriensis</name>
    <dbReference type="NCBI Taxonomy" id="995084"/>
    <lineage>
        <taxon>Bacteria</taxon>
        <taxon>Bacillati</taxon>
        <taxon>Actinomycetota</taxon>
        <taxon>Actinomycetes</taxon>
        <taxon>Streptosporangiales</taxon>
        <taxon>Nocardiopsidaceae</taxon>
        <taxon>Streptomonospora</taxon>
    </lineage>
</organism>
<accession>A0ABW3BHW5</accession>
<protein>
    <recommendedName>
        <fullName evidence="4">ADP ribosyltransferase domain-containing protein</fullName>
    </recommendedName>
</protein>